<proteinExistence type="predicted"/>
<name>A0A0M6WBV5_9FIRM</name>
<dbReference type="EMBL" id="CVRR01000005">
    <property type="protein sequence ID" value="CRL32648.1"/>
    <property type="molecule type" value="Genomic_DNA"/>
</dbReference>
<reference evidence="2" key="1">
    <citation type="submission" date="2015-05" db="EMBL/GenBank/DDBJ databases">
        <authorList>
            <consortium name="Pathogen Informatics"/>
        </authorList>
    </citation>
    <scope>NUCLEOTIDE SEQUENCE [LARGE SCALE GENOMIC DNA]</scope>
    <source>
        <strain evidence="2">M72</strain>
    </source>
</reference>
<gene>
    <name evidence="1" type="ORF">M72_00081</name>
</gene>
<dbReference type="AlphaFoldDB" id="A0A0M6WBV5"/>
<keyword evidence="2" id="KW-1185">Reference proteome</keyword>
<protein>
    <submittedName>
        <fullName evidence="1">Uncharacterized protein</fullName>
    </submittedName>
</protein>
<dbReference type="STRING" id="301302.ERS852420_02450"/>
<evidence type="ECO:0000313" key="2">
    <source>
        <dbReference type="Proteomes" id="UP000049979"/>
    </source>
</evidence>
<dbReference type="Proteomes" id="UP000049979">
    <property type="component" value="Unassembled WGS sequence"/>
</dbReference>
<dbReference type="RefSeq" id="WP_055066868.1">
    <property type="nucleotide sequence ID" value="NZ_CP173697.1"/>
</dbReference>
<evidence type="ECO:0000313" key="1">
    <source>
        <dbReference type="EMBL" id="CRL32648.1"/>
    </source>
</evidence>
<accession>A0A0M6WBV5</accession>
<organism evidence="1 2">
    <name type="scientific">Roseburia faecis</name>
    <dbReference type="NCBI Taxonomy" id="301302"/>
    <lineage>
        <taxon>Bacteria</taxon>
        <taxon>Bacillati</taxon>
        <taxon>Bacillota</taxon>
        <taxon>Clostridia</taxon>
        <taxon>Lachnospirales</taxon>
        <taxon>Lachnospiraceae</taxon>
        <taxon>Roseburia</taxon>
    </lineage>
</organism>
<sequence>MTMKLGNYKDNDVELCRTTNSRVSTHTAEALLEQHIPFTKNSKKIPFFKRETYQGADTLWVITINPRRYGQARRVIDGMDRAYREHLELSNY</sequence>
<dbReference type="OrthoDB" id="2055330at2"/>